<organism evidence="1 2">
    <name type="scientific">Flavobacterium humidisoli</name>
    <dbReference type="NCBI Taxonomy" id="2937442"/>
    <lineage>
        <taxon>Bacteria</taxon>
        <taxon>Pseudomonadati</taxon>
        <taxon>Bacteroidota</taxon>
        <taxon>Flavobacteriia</taxon>
        <taxon>Flavobacteriales</taxon>
        <taxon>Flavobacteriaceae</taxon>
        <taxon>Flavobacterium</taxon>
    </lineage>
</organism>
<evidence type="ECO:0000313" key="1">
    <source>
        <dbReference type="EMBL" id="UPZ17942.1"/>
    </source>
</evidence>
<evidence type="ECO:0000313" key="2">
    <source>
        <dbReference type="Proteomes" id="UP000829998"/>
    </source>
</evidence>
<proteinExistence type="predicted"/>
<reference evidence="1 2" key="1">
    <citation type="submission" date="2022-04" db="EMBL/GenBank/DDBJ databases">
        <authorList>
            <person name="Ra J.-S."/>
            <person name="Kim S.-B."/>
        </authorList>
    </citation>
    <scope>NUCLEOTIDE SEQUENCE [LARGE SCALE GENOMIC DNA]</scope>
    <source>
        <strain evidence="1 2">MMS21-Er5</strain>
    </source>
</reference>
<evidence type="ECO:0008006" key="3">
    <source>
        <dbReference type="Google" id="ProtNLM"/>
    </source>
</evidence>
<name>A0ABY4LYS5_9FLAO</name>
<protein>
    <recommendedName>
        <fullName evidence="3">Toxic anion resistance protein TelA</fullName>
    </recommendedName>
</protein>
<sequence length="397" mass="46751">MIQNYPLEWLDSLISITLNPSKMYLRDLGKEDIQNLSEKAVIEVVHIQSELKNQVFALHKENQIRLLVQKYHSALVILLDTLDNYLKEPAFSMEEHGNIAGTLISCLDELLFFIETRYLNYLTLEERVPPTYLSVSRNEMKLKLNRLQKKLIADVADPSFTSIVLDNLYRFVHSKKTESITLRELLYRKELIQKLEQHGSEEKRTTLYNSLHELLVYMNYNSREYIYYFTKSIAEKINALETKAERIDSLHFHYKEFSQMQSHQSFVLYPEHENLKSILDNWFHQEIIYLEKTMHLPENVREIKKGNRQPLAVQEKIKVNLSADQLALILRACDEAQLMVSRSMSQVFKQIIPYVSTPLKDQLSYDAVRSKAYHAEDRDKEIAKKILEKLISKIDSY</sequence>
<gene>
    <name evidence="1" type="ORF">M0M44_11475</name>
</gene>
<keyword evidence="2" id="KW-1185">Reference proteome</keyword>
<accession>A0ABY4LYS5</accession>
<dbReference type="RefSeq" id="WP_248729880.1">
    <property type="nucleotide sequence ID" value="NZ_CP096829.1"/>
</dbReference>
<dbReference type="EMBL" id="CP096829">
    <property type="protein sequence ID" value="UPZ17942.1"/>
    <property type="molecule type" value="Genomic_DNA"/>
</dbReference>
<dbReference type="Proteomes" id="UP000829998">
    <property type="component" value="Chromosome"/>
</dbReference>